<comment type="caution">
    <text evidence="4">The sequence shown here is derived from an EMBL/GenBank/DDBJ whole genome shotgun (WGS) entry which is preliminary data.</text>
</comment>
<evidence type="ECO:0000256" key="1">
    <source>
        <dbReference type="ARBA" id="ARBA00023002"/>
    </source>
</evidence>
<dbReference type="Gene3D" id="3.30.360.10">
    <property type="entry name" value="Dihydrodipicolinate Reductase, domain 2"/>
    <property type="match status" value="1"/>
</dbReference>
<evidence type="ECO:0000259" key="2">
    <source>
        <dbReference type="Pfam" id="PF01408"/>
    </source>
</evidence>
<dbReference type="SUPFAM" id="SSF55347">
    <property type="entry name" value="Glyceraldehyde-3-phosphate dehydrogenase-like, C-terminal domain"/>
    <property type="match status" value="1"/>
</dbReference>
<evidence type="ECO:0000313" key="5">
    <source>
        <dbReference type="Proteomes" id="UP001597368"/>
    </source>
</evidence>
<name>A0ABW4T1B0_9ACTN</name>
<dbReference type="InterPro" id="IPR036291">
    <property type="entry name" value="NAD(P)-bd_dom_sf"/>
</dbReference>
<dbReference type="InterPro" id="IPR050463">
    <property type="entry name" value="Gfo/Idh/MocA_oxidrdct_glycsds"/>
</dbReference>
<dbReference type="Pfam" id="PF01408">
    <property type="entry name" value="GFO_IDH_MocA"/>
    <property type="match status" value="1"/>
</dbReference>
<feature type="domain" description="Gfo/Idh/MocA-like oxidoreductase N-terminal" evidence="2">
    <location>
        <begin position="4"/>
        <end position="117"/>
    </location>
</feature>
<reference evidence="5" key="1">
    <citation type="journal article" date="2019" name="Int. J. Syst. Evol. Microbiol.">
        <title>The Global Catalogue of Microorganisms (GCM) 10K type strain sequencing project: providing services to taxonomists for standard genome sequencing and annotation.</title>
        <authorList>
            <consortium name="The Broad Institute Genomics Platform"/>
            <consortium name="The Broad Institute Genome Sequencing Center for Infectious Disease"/>
            <person name="Wu L."/>
            <person name="Ma J."/>
        </authorList>
    </citation>
    <scope>NUCLEOTIDE SEQUENCE [LARGE SCALE GENOMIC DNA]</scope>
    <source>
        <strain evidence="5">ICMP 6774ER</strain>
    </source>
</reference>
<proteinExistence type="predicted"/>
<dbReference type="PANTHER" id="PTHR43818:SF11">
    <property type="entry name" value="BCDNA.GH03377"/>
    <property type="match status" value="1"/>
</dbReference>
<keyword evidence="5" id="KW-1185">Reference proteome</keyword>
<organism evidence="4 5">
    <name type="scientific">Nonomuraea mangrovi</name>
    <dbReference type="NCBI Taxonomy" id="2316207"/>
    <lineage>
        <taxon>Bacteria</taxon>
        <taxon>Bacillati</taxon>
        <taxon>Actinomycetota</taxon>
        <taxon>Actinomycetes</taxon>
        <taxon>Streptosporangiales</taxon>
        <taxon>Streptosporangiaceae</taxon>
        <taxon>Nonomuraea</taxon>
    </lineage>
</organism>
<dbReference type="PANTHER" id="PTHR43818">
    <property type="entry name" value="BCDNA.GH03377"/>
    <property type="match status" value="1"/>
</dbReference>
<dbReference type="SUPFAM" id="SSF51735">
    <property type="entry name" value="NAD(P)-binding Rossmann-fold domains"/>
    <property type="match status" value="1"/>
</dbReference>
<dbReference type="Gene3D" id="3.40.50.720">
    <property type="entry name" value="NAD(P)-binding Rossmann-like Domain"/>
    <property type="match status" value="1"/>
</dbReference>
<sequence length="358" mass="37295">MTGVAIVGCGNISQQYLTNLTAMPDLRVVACADLEVDRARAVAKEYGVPVAGDVSHVVNHPDVEIVVNLTVPVAHASVAMEAIGAGRHVYNEKPLTLDPASGRELLAAAGRAGVRVGCAPDTFLGAGLQTVARALAAGEIGRPLSAITLLQGPGPERWHPSPEFFFKPGAGPLFDMGPYYLTALAVLLGPVTRVAANGSRAHARRTIGAGPLAGTVFDVEVLTHVSALLEFAGGQRATSVFSFDSPLARGDFLELTGTEATLAAPNPNNFTGPVRLRRTGAPDWTDLPVTGTTAGRGIGVLEMARAMAAGRPHRASGELALHVVEVMTAILQSADEARFVDVTSTFAPPEVWEDHPAD</sequence>
<dbReference type="EMBL" id="JBHUFV010000038">
    <property type="protein sequence ID" value="MFD1935029.1"/>
    <property type="molecule type" value="Genomic_DNA"/>
</dbReference>
<feature type="domain" description="GFO/IDH/MocA-like oxidoreductase" evidence="3">
    <location>
        <begin position="129"/>
        <end position="262"/>
    </location>
</feature>
<gene>
    <name evidence="4" type="ORF">ACFSKW_26500</name>
</gene>
<evidence type="ECO:0000259" key="3">
    <source>
        <dbReference type="Pfam" id="PF22725"/>
    </source>
</evidence>
<keyword evidence="1" id="KW-0560">Oxidoreductase</keyword>
<accession>A0ABW4T1B0</accession>
<dbReference type="Pfam" id="PF22725">
    <property type="entry name" value="GFO_IDH_MocA_C3"/>
    <property type="match status" value="1"/>
</dbReference>
<dbReference type="Proteomes" id="UP001597368">
    <property type="component" value="Unassembled WGS sequence"/>
</dbReference>
<dbReference type="RefSeq" id="WP_379575143.1">
    <property type="nucleotide sequence ID" value="NZ_JBHUFV010000038.1"/>
</dbReference>
<dbReference type="InterPro" id="IPR055170">
    <property type="entry name" value="GFO_IDH_MocA-like_dom"/>
</dbReference>
<dbReference type="InterPro" id="IPR000683">
    <property type="entry name" value="Gfo/Idh/MocA-like_OxRdtase_N"/>
</dbReference>
<protein>
    <submittedName>
        <fullName evidence="4">Gfo/Idh/MocA family protein</fullName>
    </submittedName>
</protein>
<evidence type="ECO:0000313" key="4">
    <source>
        <dbReference type="EMBL" id="MFD1935029.1"/>
    </source>
</evidence>